<organism evidence="6 7">
    <name type="scientific">Gnathostoma spinigerum</name>
    <dbReference type="NCBI Taxonomy" id="75299"/>
    <lineage>
        <taxon>Eukaryota</taxon>
        <taxon>Metazoa</taxon>
        <taxon>Ecdysozoa</taxon>
        <taxon>Nematoda</taxon>
        <taxon>Chromadorea</taxon>
        <taxon>Rhabditida</taxon>
        <taxon>Spirurina</taxon>
        <taxon>Gnathostomatomorpha</taxon>
        <taxon>Gnathostomatoidea</taxon>
        <taxon>Gnathostomatidae</taxon>
        <taxon>Gnathostoma</taxon>
    </lineage>
</organism>
<comment type="subcellular location">
    <subcellularLocation>
        <location evidence="1">Cytoplasm</location>
        <location evidence="1">Cytoskeleton</location>
    </subcellularLocation>
</comment>
<evidence type="ECO:0000256" key="1">
    <source>
        <dbReference type="ARBA" id="ARBA00004245"/>
    </source>
</evidence>
<dbReference type="EMBL" id="JBGFUD010001555">
    <property type="protein sequence ID" value="MFH4976436.1"/>
    <property type="molecule type" value="Genomic_DNA"/>
</dbReference>
<evidence type="ECO:0000256" key="4">
    <source>
        <dbReference type="SAM" id="MobiDB-lite"/>
    </source>
</evidence>
<feature type="compositionally biased region" description="Basic residues" evidence="4">
    <location>
        <begin position="612"/>
        <end position="621"/>
    </location>
</feature>
<proteinExistence type="predicted"/>
<evidence type="ECO:0000313" key="6">
    <source>
        <dbReference type="EMBL" id="MFH4976436.1"/>
    </source>
</evidence>
<dbReference type="PROSITE" id="PS51460">
    <property type="entry name" value="GAR"/>
    <property type="match status" value="1"/>
</dbReference>
<dbReference type="Gene3D" id="3.30.920.20">
    <property type="entry name" value="Gas2-like domain"/>
    <property type="match status" value="1"/>
</dbReference>
<dbReference type="Pfam" id="PF02187">
    <property type="entry name" value="GAS2"/>
    <property type="match status" value="1"/>
</dbReference>
<keyword evidence="3" id="KW-0206">Cytoskeleton</keyword>
<dbReference type="SUPFAM" id="SSF46966">
    <property type="entry name" value="Spectrin repeat"/>
    <property type="match status" value="2"/>
</dbReference>
<dbReference type="GO" id="GO:0005856">
    <property type="term" value="C:cytoskeleton"/>
    <property type="evidence" value="ECO:0007669"/>
    <property type="project" value="UniProtKB-SubCell"/>
</dbReference>
<dbReference type="InterPro" id="IPR011992">
    <property type="entry name" value="EF-hand-dom_pair"/>
</dbReference>
<dbReference type="GO" id="GO:0005886">
    <property type="term" value="C:plasma membrane"/>
    <property type="evidence" value="ECO:0007669"/>
    <property type="project" value="UniProtKB-SubCell"/>
</dbReference>
<keyword evidence="2" id="KW-0963">Cytoplasm</keyword>
<dbReference type="InterPro" id="IPR002017">
    <property type="entry name" value="Spectrin_repeat"/>
</dbReference>
<evidence type="ECO:0000313" key="7">
    <source>
        <dbReference type="Proteomes" id="UP001608902"/>
    </source>
</evidence>
<sequence length="621" mass="71501">MKQALLQMLIGQVGIDAQCIDDVRSKLNQVTADWEEMEMLVKNRAETLKLALMEAESFDEQVHELLNWLPSIESRLQMRGLSGEEEAALLEQMDEVAQIRKELDDRVPQLENALKTGRDIQNACSQAAVQPMKYWLKILQTRWDEVSCAVDSKRESLEKQLNDFHEQEELILRLLEYVSKKNDEIKLASEDALPRDLEAIEKLIDAHDVFEREVRERQPEIDTACRQRKPPTFVNCAVEKGAKKPQSKRVKPVRNPKSDQLSERWKKLWIDSMDYGRKLNEMRDYLVEVKKLESFTFEDWRERYLEWTDAGKARISDLFRRIDKSGLGRVPRTAFIDGIISSKFPTSRLEMEKVADVFDKGDKMIDAKEFMAKLRSDYMKKLPPKPKTDMEKINEEVARQSERCKCVTPYKIQKVGEGHYRFGDTQIKRMVRILRSTVMVRVGGGWAALDEFLHKHDPCRAKGRTNIDIQRGFHDDIHDEVRMETFILSPRVTPSREVTLPSSSTFPSSRYVATPGPITKIREKTERSLPMHSARATTIPFRTSPSNLFDSSRRGSEASTRSNESHIVRPANSGNISRSNSRSELKEGSRPGSRCSVASESSERPTRIPSIRGRKRVGHLP</sequence>
<feature type="compositionally biased region" description="Polar residues" evidence="4">
    <location>
        <begin position="540"/>
        <end position="550"/>
    </location>
</feature>
<dbReference type="InterPro" id="IPR003108">
    <property type="entry name" value="GAR_dom"/>
</dbReference>
<dbReference type="InterPro" id="IPR036534">
    <property type="entry name" value="GAR_dom_sf"/>
</dbReference>
<evidence type="ECO:0000259" key="5">
    <source>
        <dbReference type="PROSITE" id="PS51460"/>
    </source>
</evidence>
<feature type="region of interest" description="Disordered" evidence="4">
    <location>
        <begin position="496"/>
        <end position="621"/>
    </location>
</feature>
<keyword evidence="7" id="KW-1185">Reference proteome</keyword>
<dbReference type="InterPro" id="IPR018159">
    <property type="entry name" value="Spectrin/alpha-actinin"/>
</dbReference>
<name>A0ABD6EGC1_9BILA</name>
<comment type="caution">
    <text evidence="6">The sequence shown here is derived from an EMBL/GenBank/DDBJ whole genome shotgun (WGS) entry which is preliminary data.</text>
</comment>
<evidence type="ECO:0000256" key="3">
    <source>
        <dbReference type="ARBA" id="ARBA00023212"/>
    </source>
</evidence>
<accession>A0ABD6EGC1</accession>
<dbReference type="PANTHER" id="PTHR23169:SF23">
    <property type="entry name" value="SHORT STOP, ISOFORM H"/>
    <property type="match status" value="1"/>
</dbReference>
<feature type="domain" description="GAR" evidence="5">
    <location>
        <begin position="388"/>
        <end position="460"/>
    </location>
</feature>
<gene>
    <name evidence="6" type="ORF">AB6A40_003145</name>
</gene>
<feature type="compositionally biased region" description="Basic and acidic residues" evidence="4">
    <location>
        <begin position="520"/>
        <end position="529"/>
    </location>
</feature>
<dbReference type="Proteomes" id="UP001608902">
    <property type="component" value="Unassembled WGS sequence"/>
</dbReference>
<dbReference type="CDD" id="cd00176">
    <property type="entry name" value="SPEC"/>
    <property type="match status" value="1"/>
</dbReference>
<dbReference type="SUPFAM" id="SSF47473">
    <property type="entry name" value="EF-hand"/>
    <property type="match status" value="1"/>
</dbReference>
<evidence type="ECO:0000256" key="2">
    <source>
        <dbReference type="ARBA" id="ARBA00022490"/>
    </source>
</evidence>
<dbReference type="AlphaFoldDB" id="A0ABD6EGC1"/>
<dbReference type="SUPFAM" id="SSF143575">
    <property type="entry name" value="GAS2 domain-like"/>
    <property type="match status" value="1"/>
</dbReference>
<reference evidence="6 7" key="1">
    <citation type="submission" date="2024-08" db="EMBL/GenBank/DDBJ databases">
        <title>Gnathostoma spinigerum genome.</title>
        <authorList>
            <person name="Gonzalez-Bertolin B."/>
            <person name="Monzon S."/>
            <person name="Zaballos A."/>
            <person name="Jimenez P."/>
            <person name="Dekumyoy P."/>
            <person name="Varona S."/>
            <person name="Cuesta I."/>
            <person name="Sumanam S."/>
            <person name="Adisakwattana P."/>
            <person name="Gasser R.B."/>
            <person name="Hernandez-Gonzalez A."/>
            <person name="Young N.D."/>
            <person name="Perteguer M.J."/>
        </authorList>
    </citation>
    <scope>NUCLEOTIDE SEQUENCE [LARGE SCALE GENOMIC DNA]</scope>
    <source>
        <strain evidence="6">AL3</strain>
        <tissue evidence="6">Liver</tissue>
    </source>
</reference>
<dbReference type="Pfam" id="PF00435">
    <property type="entry name" value="Spectrin"/>
    <property type="match status" value="1"/>
</dbReference>
<dbReference type="SMART" id="SM00150">
    <property type="entry name" value="SPEC"/>
    <property type="match status" value="2"/>
</dbReference>
<dbReference type="Gene3D" id="1.10.238.10">
    <property type="entry name" value="EF-hand"/>
    <property type="match status" value="1"/>
</dbReference>
<dbReference type="Gene3D" id="1.20.58.60">
    <property type="match status" value="2"/>
</dbReference>
<dbReference type="InterPro" id="IPR043197">
    <property type="entry name" value="Plakin"/>
</dbReference>
<dbReference type="SMART" id="SM00243">
    <property type="entry name" value="GAS2"/>
    <property type="match status" value="1"/>
</dbReference>
<protein>
    <recommendedName>
        <fullName evidence="5">GAR domain-containing protein</fullName>
    </recommendedName>
</protein>
<dbReference type="PANTHER" id="PTHR23169">
    <property type="entry name" value="ENVOPLAKIN"/>
    <property type="match status" value="1"/>
</dbReference>